<dbReference type="PANTHER" id="PTHR46276">
    <property type="entry name" value="E3 UBIQUITIN-PROTEIN LIGASE UBR5"/>
    <property type="match status" value="1"/>
</dbReference>
<dbReference type="PROSITE" id="PS51309">
    <property type="entry name" value="PABC"/>
    <property type="match status" value="1"/>
</dbReference>
<dbReference type="InterPro" id="IPR002004">
    <property type="entry name" value="PABP_HYD_C"/>
</dbReference>
<reference evidence="6" key="2">
    <citation type="submission" date="2025-08" db="UniProtKB">
        <authorList>
            <consortium name="Ensembl"/>
        </authorList>
    </citation>
    <scope>IDENTIFICATION</scope>
</reference>
<dbReference type="InterPro" id="IPR036053">
    <property type="entry name" value="PABP-dom"/>
</dbReference>
<keyword evidence="7" id="KW-1185">Reference proteome</keyword>
<dbReference type="Gene3D" id="3.30.2160.10">
    <property type="entry name" value="Hect, E3 ligase catalytic domain"/>
    <property type="match status" value="1"/>
</dbReference>
<dbReference type="GO" id="GO:0005634">
    <property type="term" value="C:nucleus"/>
    <property type="evidence" value="ECO:0007669"/>
    <property type="project" value="TreeGrafter"/>
</dbReference>
<evidence type="ECO:0000256" key="3">
    <source>
        <dbReference type="SAM" id="MobiDB-lite"/>
    </source>
</evidence>
<dbReference type="AlphaFoldDB" id="H2Y8X2"/>
<dbReference type="HOGENOM" id="CLU_007187_1_0_1"/>
<dbReference type="SMART" id="SM00517">
    <property type="entry name" value="PolyA"/>
    <property type="match status" value="1"/>
</dbReference>
<evidence type="ECO:0008006" key="8">
    <source>
        <dbReference type="Google" id="ProtNLM"/>
    </source>
</evidence>
<reference evidence="7" key="1">
    <citation type="submission" date="2003-08" db="EMBL/GenBank/DDBJ databases">
        <authorList>
            <person name="Birren B."/>
            <person name="Nusbaum C."/>
            <person name="Abebe A."/>
            <person name="Abouelleil A."/>
            <person name="Adekoya E."/>
            <person name="Ait-zahra M."/>
            <person name="Allen N."/>
            <person name="Allen T."/>
            <person name="An P."/>
            <person name="Anderson M."/>
            <person name="Anderson S."/>
            <person name="Arachchi H."/>
            <person name="Armbruster J."/>
            <person name="Bachantsang P."/>
            <person name="Baldwin J."/>
            <person name="Barry A."/>
            <person name="Bayul T."/>
            <person name="Blitshsteyn B."/>
            <person name="Bloom T."/>
            <person name="Blye J."/>
            <person name="Boguslavskiy L."/>
            <person name="Borowsky M."/>
            <person name="Boukhgalter B."/>
            <person name="Brunache A."/>
            <person name="Butler J."/>
            <person name="Calixte N."/>
            <person name="Calvo S."/>
            <person name="Camarata J."/>
            <person name="Campo K."/>
            <person name="Chang J."/>
            <person name="Cheshatsang Y."/>
            <person name="Citroen M."/>
            <person name="Collymore A."/>
            <person name="Considine T."/>
            <person name="Cook A."/>
            <person name="Cooke P."/>
            <person name="Corum B."/>
            <person name="Cuomo C."/>
            <person name="David R."/>
            <person name="Dawoe T."/>
            <person name="Degray S."/>
            <person name="Dodge S."/>
            <person name="Dooley K."/>
            <person name="Dorje P."/>
            <person name="Dorjee K."/>
            <person name="Dorris L."/>
            <person name="Duffey N."/>
            <person name="Dupes A."/>
            <person name="Elkins T."/>
            <person name="Engels R."/>
            <person name="Erickson J."/>
            <person name="Farina A."/>
            <person name="Faro S."/>
            <person name="Ferreira P."/>
            <person name="Fischer H."/>
            <person name="Fitzgerald M."/>
            <person name="Foley K."/>
            <person name="Gage D."/>
            <person name="Galagan J."/>
            <person name="Gearin G."/>
            <person name="Gnerre S."/>
            <person name="Gnirke A."/>
            <person name="Goyette A."/>
            <person name="Graham J."/>
            <person name="Grandbois E."/>
            <person name="Gyaltsen K."/>
            <person name="Hafez N."/>
            <person name="Hagopian D."/>
            <person name="Hagos B."/>
            <person name="Hall J."/>
            <person name="Hatcher B."/>
            <person name="Heller A."/>
            <person name="Higgins H."/>
            <person name="Honan T."/>
            <person name="Horn A."/>
            <person name="Houde N."/>
            <person name="Hughes L."/>
            <person name="Hulme W."/>
            <person name="Husby E."/>
            <person name="Iliev I."/>
            <person name="Jaffe D."/>
            <person name="Jones C."/>
            <person name="Kamal M."/>
            <person name="Kamat A."/>
            <person name="Kamvysselis M."/>
            <person name="Karlsson E."/>
            <person name="Kells C."/>
            <person name="Kieu A."/>
            <person name="Kisner P."/>
            <person name="Kodira C."/>
            <person name="Kulbokas E."/>
            <person name="Labutti K."/>
            <person name="Lama D."/>
            <person name="Landers T."/>
            <person name="Leger J."/>
            <person name="Levine S."/>
            <person name="Lewis D."/>
            <person name="Lewis T."/>
            <person name="Lindblad-toh K."/>
            <person name="Liu X."/>
            <person name="Lokyitsang T."/>
            <person name="Lokyitsang Y."/>
            <person name="Lucien O."/>
            <person name="Lui A."/>
            <person name="Ma L.J."/>
            <person name="Mabbitt R."/>
            <person name="Macdonald J."/>
            <person name="Maclean C."/>
            <person name="Major J."/>
            <person name="Manning J."/>
            <person name="Marabella R."/>
            <person name="Maru K."/>
            <person name="Matthews C."/>
            <person name="Mauceli E."/>
            <person name="Mccarthy M."/>
            <person name="Mcdonough S."/>
            <person name="Mcghee T."/>
            <person name="Meldrim J."/>
            <person name="Meneus L."/>
            <person name="Mesirov J."/>
            <person name="Mihalev A."/>
            <person name="Mihova T."/>
            <person name="Mikkelsen T."/>
            <person name="Mlenga V."/>
            <person name="Moru K."/>
            <person name="Mozes J."/>
            <person name="Mulrain L."/>
            <person name="Munson G."/>
            <person name="Naylor J."/>
            <person name="Newes C."/>
            <person name="Nguyen C."/>
            <person name="Nguyen N."/>
            <person name="Nguyen T."/>
            <person name="Nicol R."/>
            <person name="Nielsen C."/>
            <person name="Nizzari M."/>
            <person name="Norbu C."/>
            <person name="Norbu N."/>
            <person name="O'donnell P."/>
            <person name="Okoawo O."/>
            <person name="O'leary S."/>
            <person name="Omotosho B."/>
            <person name="O'neill K."/>
            <person name="Osman S."/>
            <person name="Parker S."/>
            <person name="Perrin D."/>
            <person name="Phunkhang P."/>
            <person name="Piqani B."/>
            <person name="Purcell S."/>
            <person name="Rachupka T."/>
            <person name="Ramasamy U."/>
            <person name="Rameau R."/>
            <person name="Ray V."/>
            <person name="Raymond C."/>
            <person name="Retta R."/>
            <person name="Richardson S."/>
            <person name="Rise C."/>
            <person name="Rodriguez J."/>
            <person name="Rogers J."/>
            <person name="Rogov P."/>
            <person name="Rutman M."/>
            <person name="Schupbach R."/>
            <person name="Seaman C."/>
            <person name="Settipalli S."/>
            <person name="Sharpe T."/>
            <person name="Sheridan J."/>
            <person name="Sherpa N."/>
            <person name="Shi J."/>
            <person name="Smirnov S."/>
            <person name="Smith C."/>
            <person name="Sougnez C."/>
            <person name="Spencer B."/>
            <person name="Stalker J."/>
            <person name="Stange-thomann N."/>
            <person name="Stavropoulos S."/>
            <person name="Stetson K."/>
            <person name="Stone C."/>
            <person name="Stone S."/>
            <person name="Stubbs M."/>
            <person name="Talamas J."/>
            <person name="Tchuinga P."/>
            <person name="Tenzing P."/>
            <person name="Tesfaye S."/>
            <person name="Theodore J."/>
            <person name="Thoulutsang Y."/>
            <person name="Topham K."/>
            <person name="Towey S."/>
            <person name="Tsamla T."/>
            <person name="Tsomo N."/>
            <person name="Vallee D."/>
            <person name="Vassiliev H."/>
            <person name="Venkataraman V."/>
            <person name="Vinson J."/>
            <person name="Vo A."/>
            <person name="Wade C."/>
            <person name="Wang S."/>
            <person name="Wangchuk T."/>
            <person name="Wangdi T."/>
            <person name="Whittaker C."/>
            <person name="Wilkinson J."/>
            <person name="Wu Y."/>
            <person name="Wyman D."/>
            <person name="Yadav S."/>
            <person name="Yang S."/>
            <person name="Yang X."/>
            <person name="Yeager S."/>
            <person name="Yee E."/>
            <person name="Young G."/>
            <person name="Zainoun J."/>
            <person name="Zembeck L."/>
            <person name="Zimmer A."/>
            <person name="Zody M."/>
            <person name="Lander E."/>
        </authorList>
    </citation>
    <scope>NUCLEOTIDE SEQUENCE [LARGE SCALE GENOMIC DNA]</scope>
</reference>
<feature type="domain" description="HECT" evidence="4">
    <location>
        <begin position="277"/>
        <end position="493"/>
    </location>
</feature>
<evidence type="ECO:0000259" key="5">
    <source>
        <dbReference type="PROSITE" id="PS51309"/>
    </source>
</evidence>
<dbReference type="OMA" id="KCTNSER"/>
<feature type="domain" description="PABC" evidence="5">
    <location>
        <begin position="159"/>
        <end position="236"/>
    </location>
</feature>
<dbReference type="GO" id="GO:0000209">
    <property type="term" value="P:protein polyubiquitination"/>
    <property type="evidence" value="ECO:0007669"/>
    <property type="project" value="TreeGrafter"/>
</dbReference>
<name>H2Y8X2_CIOSA</name>
<evidence type="ECO:0000259" key="4">
    <source>
        <dbReference type="PROSITE" id="PS50237"/>
    </source>
</evidence>
<dbReference type="InterPro" id="IPR035983">
    <property type="entry name" value="Hect_E3_ubiquitin_ligase"/>
</dbReference>
<dbReference type="SUPFAM" id="SSF63570">
    <property type="entry name" value="PABC (PABP) domain"/>
    <property type="match status" value="1"/>
</dbReference>
<evidence type="ECO:0000256" key="1">
    <source>
        <dbReference type="ARBA" id="ARBA00022786"/>
    </source>
</evidence>
<evidence type="ECO:0000313" key="7">
    <source>
        <dbReference type="Proteomes" id="UP000007875"/>
    </source>
</evidence>
<dbReference type="Gene3D" id="3.90.1750.10">
    <property type="entry name" value="Hect, E3 ligase catalytic domains"/>
    <property type="match status" value="1"/>
</dbReference>
<dbReference type="Pfam" id="PF00658">
    <property type="entry name" value="MLLE"/>
    <property type="match status" value="1"/>
</dbReference>
<dbReference type="Gene3D" id="1.10.1900.10">
    <property type="entry name" value="c-terminal domain of poly(a) binding protein"/>
    <property type="match status" value="1"/>
</dbReference>
<dbReference type="Ensembl" id="ENSCSAVT00000001801.1">
    <property type="protein sequence ID" value="ENSCSAVP00000001770.1"/>
    <property type="gene ID" value="ENSCSAVG00000001032.1"/>
</dbReference>
<accession>H2Y8X2</accession>
<proteinExistence type="predicted"/>
<protein>
    <recommendedName>
        <fullName evidence="8">HECT domain-containing protein</fullName>
    </recommendedName>
</protein>
<evidence type="ECO:0000313" key="6">
    <source>
        <dbReference type="Ensembl" id="ENSCSAVP00000001770.1"/>
    </source>
</evidence>
<dbReference type="Pfam" id="PF00632">
    <property type="entry name" value="HECT"/>
    <property type="match status" value="1"/>
</dbReference>
<dbReference type="Proteomes" id="UP000007875">
    <property type="component" value="Unassembled WGS sequence"/>
</dbReference>
<dbReference type="SMART" id="SM00119">
    <property type="entry name" value="HECTc"/>
    <property type="match status" value="1"/>
</dbReference>
<dbReference type="GO" id="GO:0090263">
    <property type="term" value="P:positive regulation of canonical Wnt signaling pathway"/>
    <property type="evidence" value="ECO:0007669"/>
    <property type="project" value="TreeGrafter"/>
</dbReference>
<comment type="caution">
    <text evidence="2">Lacks conserved residue(s) required for the propagation of feature annotation.</text>
</comment>
<organism evidence="6 7">
    <name type="scientific">Ciona savignyi</name>
    <name type="common">Pacific transparent sea squirt</name>
    <dbReference type="NCBI Taxonomy" id="51511"/>
    <lineage>
        <taxon>Eukaryota</taxon>
        <taxon>Metazoa</taxon>
        <taxon>Chordata</taxon>
        <taxon>Tunicata</taxon>
        <taxon>Ascidiacea</taxon>
        <taxon>Phlebobranchia</taxon>
        <taxon>Cionidae</taxon>
        <taxon>Ciona</taxon>
    </lineage>
</organism>
<evidence type="ECO:0000256" key="2">
    <source>
        <dbReference type="PROSITE-ProRule" id="PRU00104"/>
    </source>
</evidence>
<reference evidence="6" key="3">
    <citation type="submission" date="2025-09" db="UniProtKB">
        <authorList>
            <consortium name="Ensembl"/>
        </authorList>
    </citation>
    <scope>IDENTIFICATION</scope>
</reference>
<dbReference type="GO" id="GO:0003723">
    <property type="term" value="F:RNA binding"/>
    <property type="evidence" value="ECO:0007669"/>
    <property type="project" value="InterPro"/>
</dbReference>
<keyword evidence="1 2" id="KW-0833">Ubl conjugation pathway</keyword>
<dbReference type="PANTHER" id="PTHR46276:SF1">
    <property type="entry name" value="E3 UBIQUITIN-PROTEIN LIGASE UBR5"/>
    <property type="match status" value="1"/>
</dbReference>
<feature type="region of interest" description="Disordered" evidence="3">
    <location>
        <begin position="231"/>
        <end position="254"/>
    </location>
</feature>
<dbReference type="SUPFAM" id="SSF56204">
    <property type="entry name" value="Hect, E3 ligase catalytic domain"/>
    <property type="match status" value="1"/>
</dbReference>
<dbReference type="InterPro" id="IPR000569">
    <property type="entry name" value="HECT_dom"/>
</dbReference>
<dbReference type="GO" id="GO:0005737">
    <property type="term" value="C:cytoplasm"/>
    <property type="evidence" value="ECO:0007669"/>
    <property type="project" value="TreeGrafter"/>
</dbReference>
<sequence>KVRESNFRKLMEKLRAGQSIDLQLNVERSRDLLIQQTFKQLNQHFKRRSSSAQPMAVLRVKVIFKNEPGEGTGVARSFYTAISEALLSSDKLPPLDAVLPGANARKSSTSMHPMLAARLYKREQESEDQGRTGNKALSVPQIISILANPPSSIRSTQNRKPKKLKFPANRAYERSKQAIGERLYPKVMAIHPVWVPKITGMLLGLPAYELLLLLRSERNLHDRVDQAATLLMKSTTTRDQDENSGSSTPKEEAVSIVDLDGSPPLFFQPGKRGLYAPTSWGEMNEARLNAYRNVGRLLGLCLLQNELCPLPLCRHVLKVILGRKVNWHDLAFFDPNLYESLRQLVLDGEQEDGGVLDALELTFVVDLQPEEGGQQVPLVPDGDALPVTKANVRDYVRKYALQRMLICCKKPLEKIRQGVYDVIPRSALQSLTAEDLRLLANGCGHVGVHTLISYTLFNDESGKTGTSAEKLTQFRRWFWSVVDRFSSVERQEL</sequence>
<dbReference type="GO" id="GO:0034450">
    <property type="term" value="F:ubiquitin-ubiquitin ligase activity"/>
    <property type="evidence" value="ECO:0007669"/>
    <property type="project" value="TreeGrafter"/>
</dbReference>
<dbReference type="PROSITE" id="PS50237">
    <property type="entry name" value="HECT"/>
    <property type="match status" value="1"/>
</dbReference>
<dbReference type="GeneTree" id="ENSGT00940000156357"/>